<dbReference type="PANTHER" id="PTHR43798">
    <property type="entry name" value="MONOACYLGLYCEROL LIPASE"/>
    <property type="match status" value="1"/>
</dbReference>
<dbReference type="GO" id="GO:0046464">
    <property type="term" value="P:acylglycerol catabolic process"/>
    <property type="evidence" value="ECO:0007669"/>
    <property type="project" value="TreeGrafter"/>
</dbReference>
<evidence type="ECO:0000313" key="2">
    <source>
        <dbReference type="EMBL" id="KGM37674.1"/>
    </source>
</evidence>
<proteinExistence type="predicted"/>
<dbReference type="SUPFAM" id="SSF53474">
    <property type="entry name" value="alpha/beta-Hydrolases"/>
    <property type="match status" value="1"/>
</dbReference>
<evidence type="ECO:0000259" key="1">
    <source>
        <dbReference type="Pfam" id="PF00561"/>
    </source>
</evidence>
<dbReference type="Pfam" id="PF00561">
    <property type="entry name" value="Abhydrolase_1"/>
    <property type="match status" value="1"/>
</dbReference>
<dbReference type="EMBL" id="JPEN01000039">
    <property type="protein sequence ID" value="KGM37674.1"/>
    <property type="molecule type" value="Genomic_DNA"/>
</dbReference>
<reference evidence="2 3" key="1">
    <citation type="submission" date="2014-06" db="EMBL/GenBank/DDBJ databases">
        <authorList>
            <person name="Teng J.L."/>
            <person name="Huang Y."/>
            <person name="Tse H."/>
            <person name="Lau S.K."/>
            <person name="Woo P.C."/>
        </authorList>
    </citation>
    <scope>NUCLEOTIDE SEQUENCE [LARGE SCALE GENOMIC DNA]</scope>
    <source>
        <strain evidence="2 3">HKU4</strain>
    </source>
</reference>
<organism evidence="2 3">
    <name type="scientific">Streptococcus sinensis</name>
    <dbReference type="NCBI Taxonomy" id="176090"/>
    <lineage>
        <taxon>Bacteria</taxon>
        <taxon>Bacillati</taxon>
        <taxon>Bacillota</taxon>
        <taxon>Bacilli</taxon>
        <taxon>Lactobacillales</taxon>
        <taxon>Streptococcaceae</taxon>
        <taxon>Streptococcus</taxon>
    </lineage>
</organism>
<dbReference type="PRINTS" id="PR00111">
    <property type="entry name" value="ABHYDROLASE"/>
</dbReference>
<dbReference type="STRING" id="176090.SSIN_0538"/>
<keyword evidence="3" id="KW-1185">Reference proteome</keyword>
<evidence type="ECO:0000313" key="3">
    <source>
        <dbReference type="Proteomes" id="UP000030019"/>
    </source>
</evidence>
<dbReference type="InterPro" id="IPR050266">
    <property type="entry name" value="AB_hydrolase_sf"/>
</dbReference>
<dbReference type="RefSeq" id="WP_037615399.1">
    <property type="nucleotide sequence ID" value="NZ_JPEN01000039.1"/>
</dbReference>
<protein>
    <submittedName>
        <fullName evidence="2">3-oxoadipate enol-lactone hydrolase/4-carboxymuconolactone decarboxylase</fullName>
    </submittedName>
</protein>
<accession>A0A0A0DHT4</accession>
<dbReference type="eggNOG" id="COG2267">
    <property type="taxonomic scope" value="Bacteria"/>
</dbReference>
<name>A0A0A0DHT4_9STRE</name>
<dbReference type="Gene3D" id="3.40.50.1820">
    <property type="entry name" value="alpha/beta hydrolase"/>
    <property type="match status" value="1"/>
</dbReference>
<dbReference type="AlphaFoldDB" id="A0A0A0DHT4"/>
<dbReference type="PANTHER" id="PTHR43798:SF5">
    <property type="entry name" value="MONOACYLGLYCEROL LIPASE ABHD6"/>
    <property type="match status" value="1"/>
</dbReference>
<dbReference type="Proteomes" id="UP000030019">
    <property type="component" value="Unassembled WGS sequence"/>
</dbReference>
<dbReference type="GO" id="GO:0047372">
    <property type="term" value="F:monoacylglycerol lipase activity"/>
    <property type="evidence" value="ECO:0007669"/>
    <property type="project" value="TreeGrafter"/>
</dbReference>
<sequence>MVYRAKNYVLHFNDKSMDYVTFGKGKKPLLIIPGLGDGLATVKGMAQMLALSYREFATAYQVYVFSRVNELPENYTTRDMATDIAEAMEVLGLKAEAVLGISQGGMIAQWLAADFPERVEKLILTVTTAKLNNLGRERITRWLELSQTGSYKELMLDIASHSYTAKSFGKFKYLYRIMGIFGCIKDKQRIAIQAISCLRHDSLAVLEKINCPTLIIGAEEDDVLGAEASLELHQHIKDSQLTILPDCGHALYEQHKDFQKRVLVFLES</sequence>
<keyword evidence="2" id="KW-0378">Hydrolase</keyword>
<gene>
    <name evidence="2" type="ORF">SSIN_0538</name>
</gene>
<dbReference type="InterPro" id="IPR029058">
    <property type="entry name" value="AB_hydrolase_fold"/>
</dbReference>
<dbReference type="GO" id="GO:0016020">
    <property type="term" value="C:membrane"/>
    <property type="evidence" value="ECO:0007669"/>
    <property type="project" value="TreeGrafter"/>
</dbReference>
<dbReference type="PATRIC" id="fig|176090.4.peg.532"/>
<comment type="caution">
    <text evidence="2">The sequence shown here is derived from an EMBL/GenBank/DDBJ whole genome shotgun (WGS) entry which is preliminary data.</text>
</comment>
<dbReference type="InterPro" id="IPR000073">
    <property type="entry name" value="AB_hydrolase_1"/>
</dbReference>
<feature type="domain" description="AB hydrolase-1" evidence="1">
    <location>
        <begin position="28"/>
        <end position="255"/>
    </location>
</feature>